<comment type="caution">
    <text evidence="3">The sequence shown here is derived from an EMBL/GenBank/DDBJ whole genome shotgun (WGS) entry which is preliminary data.</text>
</comment>
<dbReference type="EMBL" id="JAKLWS010000036">
    <property type="protein sequence ID" value="MCG2590567.1"/>
    <property type="molecule type" value="Genomic_DNA"/>
</dbReference>
<name>A0ABS9KI90_9BACT</name>
<evidence type="ECO:0000256" key="1">
    <source>
        <dbReference type="ARBA" id="ARBA00007435"/>
    </source>
</evidence>
<sequence length="90" mass="10799">MKYSLYILKSSVKDTYYIGSSDNPNRRLPYHNGESKGYTQRYRPWKLAYTHPFDTKQQALHAEQVVKKWKSKKMIRLLIDGKIDIRTYLE</sequence>
<dbReference type="CDD" id="cd10449">
    <property type="entry name" value="GIY-YIG_SLX1_like"/>
    <property type="match status" value="1"/>
</dbReference>
<organism evidence="3 4">
    <name type="scientific">Rhodohalobacter sulfatireducens</name>
    <dbReference type="NCBI Taxonomy" id="2911366"/>
    <lineage>
        <taxon>Bacteria</taxon>
        <taxon>Pseudomonadati</taxon>
        <taxon>Balneolota</taxon>
        <taxon>Balneolia</taxon>
        <taxon>Balneolales</taxon>
        <taxon>Balneolaceae</taxon>
        <taxon>Rhodohalobacter</taxon>
    </lineage>
</organism>
<keyword evidence="4" id="KW-1185">Reference proteome</keyword>
<feature type="domain" description="GIY-YIG" evidence="2">
    <location>
        <begin position="1"/>
        <end position="76"/>
    </location>
</feature>
<dbReference type="PROSITE" id="PS50164">
    <property type="entry name" value="GIY_YIG"/>
    <property type="match status" value="1"/>
</dbReference>
<dbReference type="RefSeq" id="WP_237855997.1">
    <property type="nucleotide sequence ID" value="NZ_JAKLWS010000036.1"/>
</dbReference>
<comment type="similarity">
    <text evidence="1">Belongs to the UPF0213 family.</text>
</comment>
<dbReference type="Gene3D" id="3.40.1440.10">
    <property type="entry name" value="GIY-YIG endonuclease"/>
    <property type="match status" value="1"/>
</dbReference>
<evidence type="ECO:0000313" key="3">
    <source>
        <dbReference type="EMBL" id="MCG2590567.1"/>
    </source>
</evidence>
<protein>
    <submittedName>
        <fullName evidence="3">GIY-YIG nuclease family protein</fullName>
    </submittedName>
</protein>
<reference evidence="3" key="2">
    <citation type="submission" date="2024-05" db="EMBL/GenBank/DDBJ databases">
        <title>Rhodohalobacter halophilus gen. nov., sp. nov., a moderately halophilic member of the family Balneolaceae.</title>
        <authorList>
            <person name="Xia J."/>
        </authorList>
    </citation>
    <scope>NUCLEOTIDE SEQUENCE</scope>
    <source>
        <strain evidence="3">WB101</strain>
    </source>
</reference>
<evidence type="ECO:0000259" key="2">
    <source>
        <dbReference type="PROSITE" id="PS50164"/>
    </source>
</evidence>
<gene>
    <name evidence="3" type="ORF">L6773_18475</name>
</gene>
<reference evidence="3" key="1">
    <citation type="submission" date="2022-01" db="EMBL/GenBank/DDBJ databases">
        <authorList>
            <person name="Wang Y."/>
        </authorList>
    </citation>
    <scope>NUCLEOTIDE SEQUENCE</scope>
    <source>
        <strain evidence="3">WB101</strain>
    </source>
</reference>
<dbReference type="PANTHER" id="PTHR34477">
    <property type="entry name" value="UPF0213 PROTEIN YHBQ"/>
    <property type="match status" value="1"/>
</dbReference>
<accession>A0ABS9KI90</accession>
<dbReference type="InterPro" id="IPR000305">
    <property type="entry name" value="GIY-YIG_endonuc"/>
</dbReference>
<dbReference type="PANTHER" id="PTHR34477:SF1">
    <property type="entry name" value="UPF0213 PROTEIN YHBQ"/>
    <property type="match status" value="1"/>
</dbReference>
<dbReference type="InterPro" id="IPR050190">
    <property type="entry name" value="UPF0213_domain"/>
</dbReference>
<dbReference type="InterPro" id="IPR035901">
    <property type="entry name" value="GIY-YIG_endonuc_sf"/>
</dbReference>
<proteinExistence type="inferred from homology"/>
<dbReference type="Pfam" id="PF01541">
    <property type="entry name" value="GIY-YIG"/>
    <property type="match status" value="1"/>
</dbReference>
<dbReference type="Proteomes" id="UP001165366">
    <property type="component" value="Unassembled WGS sequence"/>
</dbReference>
<dbReference type="SUPFAM" id="SSF82771">
    <property type="entry name" value="GIY-YIG endonuclease"/>
    <property type="match status" value="1"/>
</dbReference>
<evidence type="ECO:0000313" key="4">
    <source>
        <dbReference type="Proteomes" id="UP001165366"/>
    </source>
</evidence>